<feature type="domain" description="Beta-lactamase-related" evidence="2">
    <location>
        <begin position="51"/>
        <end position="374"/>
    </location>
</feature>
<reference evidence="3 4" key="1">
    <citation type="submission" date="2019-06" db="EMBL/GenBank/DDBJ databases">
        <authorList>
            <person name="Lee I."/>
            <person name="Jang G.I."/>
            <person name="Hwang C.Y."/>
        </authorList>
    </citation>
    <scope>NUCLEOTIDE SEQUENCE [LARGE SCALE GENOMIC DNA]</scope>
    <source>
        <strain evidence="3 4">PAMC 28131</strain>
    </source>
</reference>
<protein>
    <submittedName>
        <fullName evidence="3">Beta-lactamase family protein</fullName>
    </submittedName>
</protein>
<dbReference type="PANTHER" id="PTHR43283">
    <property type="entry name" value="BETA-LACTAMASE-RELATED"/>
    <property type="match status" value="1"/>
</dbReference>
<accession>A0A501XLQ0</accession>
<dbReference type="Proteomes" id="UP000319897">
    <property type="component" value="Unassembled WGS sequence"/>
</dbReference>
<proteinExistence type="predicted"/>
<dbReference type="InterPro" id="IPR012338">
    <property type="entry name" value="Beta-lactam/transpept-like"/>
</dbReference>
<gene>
    <name evidence="3" type="ORF">FJQ54_08445</name>
</gene>
<dbReference type="SUPFAM" id="SSF56601">
    <property type="entry name" value="beta-lactamase/transpeptidase-like"/>
    <property type="match status" value="1"/>
</dbReference>
<evidence type="ECO:0000259" key="2">
    <source>
        <dbReference type="Pfam" id="PF00144"/>
    </source>
</evidence>
<dbReference type="Gene3D" id="3.40.710.10">
    <property type="entry name" value="DD-peptidase/beta-lactamase superfamily"/>
    <property type="match status" value="1"/>
</dbReference>
<dbReference type="EMBL" id="VFSU01000023">
    <property type="protein sequence ID" value="TPE61365.1"/>
    <property type="molecule type" value="Genomic_DNA"/>
</dbReference>
<dbReference type="InterPro" id="IPR050789">
    <property type="entry name" value="Diverse_Enzym_Activities"/>
</dbReference>
<dbReference type="AlphaFoldDB" id="A0A501XLQ0"/>
<feature type="chain" id="PRO_5021263717" evidence="1">
    <location>
        <begin position="29"/>
        <end position="386"/>
    </location>
</feature>
<comment type="caution">
    <text evidence="3">The sequence shown here is derived from an EMBL/GenBank/DDBJ whole genome shotgun (WGS) entry which is preliminary data.</text>
</comment>
<dbReference type="InterPro" id="IPR001466">
    <property type="entry name" value="Beta-lactam-related"/>
</dbReference>
<evidence type="ECO:0000313" key="4">
    <source>
        <dbReference type="Proteomes" id="UP000319897"/>
    </source>
</evidence>
<sequence length="386" mass="40778">MGRHHAGGFLMRIAAACLLLALAAPAAADPAAVGPAALSRALDAELASSLQADPSLPGIVATVSAPRLGLQWSGAVGQAADGAPLTPAHALRLASVTKVYTAATVMRLAEQGRLDLFKPIAPLLSDKTRSLLEAGGYRPDSITLHQLLTHTSGIYDYATSPAFVAAVQADLSHRWSREEHIALAMTAGAPVGAPGERFHYSDTGYVILGEIIERTTGRPLGQAMAHELGFRRLGLTQTHFERLDPTPGGQKRARQLFGSIDVATIDPSMDLWGGGGLISTTPEVATFMRALLLGQLFRKPGTLAASLLTPTSLPAKRPPHSALMEPGSTGREYCLRHAGYWGLVAIYCPASDTSIVVSWNQVQPGPTTQENGRLKLADRLAEIVQD</sequence>
<dbReference type="OrthoDB" id="119951at2"/>
<evidence type="ECO:0000313" key="3">
    <source>
        <dbReference type="EMBL" id="TPE61365.1"/>
    </source>
</evidence>
<dbReference type="Pfam" id="PF00144">
    <property type="entry name" value="Beta-lactamase"/>
    <property type="match status" value="1"/>
</dbReference>
<feature type="signal peptide" evidence="1">
    <location>
        <begin position="1"/>
        <end position="28"/>
    </location>
</feature>
<organism evidence="3 4">
    <name type="scientific">Sandaracinobacter neustonicus</name>
    <dbReference type="NCBI Taxonomy" id="1715348"/>
    <lineage>
        <taxon>Bacteria</taxon>
        <taxon>Pseudomonadati</taxon>
        <taxon>Pseudomonadota</taxon>
        <taxon>Alphaproteobacteria</taxon>
        <taxon>Sphingomonadales</taxon>
        <taxon>Sphingosinicellaceae</taxon>
        <taxon>Sandaracinobacter</taxon>
    </lineage>
</organism>
<name>A0A501XLQ0_9SPHN</name>
<keyword evidence="4" id="KW-1185">Reference proteome</keyword>
<keyword evidence="1" id="KW-0732">Signal</keyword>
<evidence type="ECO:0000256" key="1">
    <source>
        <dbReference type="SAM" id="SignalP"/>
    </source>
</evidence>